<evidence type="ECO:0000256" key="3">
    <source>
        <dbReference type="ARBA" id="ARBA00022679"/>
    </source>
</evidence>
<dbReference type="InterPro" id="IPR015421">
    <property type="entry name" value="PyrdxlP-dep_Trfase_major"/>
</dbReference>
<dbReference type="InterPro" id="IPR015422">
    <property type="entry name" value="PyrdxlP-dep_Trfase_small"/>
</dbReference>
<dbReference type="InterPro" id="IPR029058">
    <property type="entry name" value="AB_hydrolase_fold"/>
</dbReference>
<dbReference type="EMBL" id="CP012670">
    <property type="protein sequence ID" value="AUX26449.1"/>
    <property type="molecule type" value="Genomic_DNA"/>
</dbReference>
<dbReference type="GO" id="GO:0005886">
    <property type="term" value="C:plasma membrane"/>
    <property type="evidence" value="ECO:0007669"/>
    <property type="project" value="TreeGrafter"/>
</dbReference>
<protein>
    <recommendedName>
        <fullName evidence="10">Polyketide synthase</fullName>
    </recommendedName>
</protein>
<feature type="compositionally biased region" description="Basic and acidic residues" evidence="5">
    <location>
        <begin position="1076"/>
        <end position="1087"/>
    </location>
</feature>
<dbReference type="Gene3D" id="1.10.1200.10">
    <property type="entry name" value="ACP-like"/>
    <property type="match status" value="3"/>
</dbReference>
<dbReference type="InterPro" id="IPR005814">
    <property type="entry name" value="Aminotrans_3"/>
</dbReference>
<evidence type="ECO:0000259" key="7">
    <source>
        <dbReference type="PROSITE" id="PS52004"/>
    </source>
</evidence>
<dbReference type="Pfam" id="PF00109">
    <property type="entry name" value="ketoacyl-synt"/>
    <property type="match status" value="1"/>
</dbReference>
<dbReference type="InterPro" id="IPR000073">
    <property type="entry name" value="AB_hydrolase_1"/>
</dbReference>
<dbReference type="GO" id="GO:0005737">
    <property type="term" value="C:cytoplasm"/>
    <property type="evidence" value="ECO:0007669"/>
    <property type="project" value="TreeGrafter"/>
</dbReference>
<dbReference type="Gene3D" id="3.40.47.10">
    <property type="match status" value="1"/>
</dbReference>
<dbReference type="SUPFAM" id="SSF53474">
    <property type="entry name" value="alpha/beta-Hydrolases"/>
    <property type="match status" value="1"/>
</dbReference>
<evidence type="ECO:0000259" key="6">
    <source>
        <dbReference type="PROSITE" id="PS50075"/>
    </source>
</evidence>
<dbReference type="SMART" id="SM01294">
    <property type="entry name" value="PKS_PP_betabranch"/>
    <property type="match status" value="2"/>
</dbReference>
<dbReference type="InterPro" id="IPR014030">
    <property type="entry name" value="Ketoacyl_synth_N"/>
</dbReference>
<proteinExistence type="predicted"/>
<evidence type="ECO:0000256" key="5">
    <source>
        <dbReference type="SAM" id="MobiDB-lite"/>
    </source>
</evidence>
<dbReference type="GO" id="GO:0004312">
    <property type="term" value="F:fatty acid synthase activity"/>
    <property type="evidence" value="ECO:0007669"/>
    <property type="project" value="TreeGrafter"/>
</dbReference>
<dbReference type="Pfam" id="PF00550">
    <property type="entry name" value="PP-binding"/>
    <property type="match status" value="3"/>
</dbReference>
<keyword evidence="2" id="KW-0597">Phosphoprotein</keyword>
<feature type="region of interest" description="Disordered" evidence="5">
    <location>
        <begin position="795"/>
        <end position="865"/>
    </location>
</feature>
<dbReference type="PROSITE" id="PS52004">
    <property type="entry name" value="KS3_2"/>
    <property type="match status" value="1"/>
</dbReference>
<dbReference type="GO" id="GO:0071770">
    <property type="term" value="P:DIM/DIP cell wall layer assembly"/>
    <property type="evidence" value="ECO:0007669"/>
    <property type="project" value="TreeGrafter"/>
</dbReference>
<feature type="compositionally biased region" description="Low complexity" evidence="5">
    <location>
        <begin position="1187"/>
        <end position="1201"/>
    </location>
</feature>
<gene>
    <name evidence="8" type="ORF">SOCEGT47_070180</name>
</gene>
<feature type="domain" description="Carrier" evidence="6">
    <location>
        <begin position="7"/>
        <end position="80"/>
    </location>
</feature>
<keyword evidence="3" id="KW-0808">Transferase</keyword>
<feature type="region of interest" description="Disordered" evidence="5">
    <location>
        <begin position="1187"/>
        <end position="1218"/>
    </location>
</feature>
<dbReference type="InterPro" id="IPR009081">
    <property type="entry name" value="PP-bd_ACP"/>
</dbReference>
<dbReference type="InterPro" id="IPR015424">
    <property type="entry name" value="PyrdxlP-dep_Trfase"/>
</dbReference>
<dbReference type="PROSITE" id="PS00012">
    <property type="entry name" value="PHOSPHOPANTETHEINE"/>
    <property type="match status" value="2"/>
</dbReference>
<dbReference type="PANTHER" id="PTHR43775:SF37">
    <property type="entry name" value="SI:DKEY-61P9.11"/>
    <property type="match status" value="1"/>
</dbReference>
<feature type="region of interest" description="Disordered" evidence="5">
    <location>
        <begin position="98"/>
        <end position="117"/>
    </location>
</feature>
<dbReference type="InterPro" id="IPR020841">
    <property type="entry name" value="PKS_Beta-ketoAc_synthase_dom"/>
</dbReference>
<feature type="region of interest" description="Disordered" evidence="5">
    <location>
        <begin position="1070"/>
        <end position="1098"/>
    </location>
</feature>
<dbReference type="InterPro" id="IPR036736">
    <property type="entry name" value="ACP-like_sf"/>
</dbReference>
<dbReference type="Gene3D" id="3.40.50.1820">
    <property type="entry name" value="alpha/beta hydrolase"/>
    <property type="match status" value="1"/>
</dbReference>
<dbReference type="Pfam" id="PF02801">
    <property type="entry name" value="Ketoacyl-synt_C"/>
    <property type="match status" value="1"/>
</dbReference>
<dbReference type="CDD" id="cd00833">
    <property type="entry name" value="PKS"/>
    <property type="match status" value="1"/>
</dbReference>
<feature type="compositionally biased region" description="Low complexity" evidence="5">
    <location>
        <begin position="100"/>
        <end position="117"/>
    </location>
</feature>
<evidence type="ECO:0000256" key="1">
    <source>
        <dbReference type="ARBA" id="ARBA00022450"/>
    </source>
</evidence>
<feature type="domain" description="Ketosynthase family 3 (KS3)" evidence="7">
    <location>
        <begin position="196"/>
        <end position="619"/>
    </location>
</feature>
<dbReference type="SUPFAM" id="SSF47336">
    <property type="entry name" value="ACP-like"/>
    <property type="match status" value="3"/>
</dbReference>
<dbReference type="InterPro" id="IPR050091">
    <property type="entry name" value="PKS_NRPS_Biosynth_Enz"/>
</dbReference>
<dbReference type="Pfam" id="PF00202">
    <property type="entry name" value="Aminotran_3"/>
    <property type="match status" value="1"/>
</dbReference>
<dbReference type="PANTHER" id="PTHR43775">
    <property type="entry name" value="FATTY ACID SYNTHASE"/>
    <property type="match status" value="1"/>
</dbReference>
<dbReference type="Gene3D" id="3.40.640.10">
    <property type="entry name" value="Type I PLP-dependent aspartate aminotransferase-like (Major domain)"/>
    <property type="match status" value="1"/>
</dbReference>
<organism evidence="8 9">
    <name type="scientific">Sorangium cellulosum</name>
    <name type="common">Polyangium cellulosum</name>
    <dbReference type="NCBI Taxonomy" id="56"/>
    <lineage>
        <taxon>Bacteria</taxon>
        <taxon>Pseudomonadati</taxon>
        <taxon>Myxococcota</taxon>
        <taxon>Polyangia</taxon>
        <taxon>Polyangiales</taxon>
        <taxon>Polyangiaceae</taxon>
        <taxon>Sorangium</taxon>
    </lineage>
</organism>
<feature type="domain" description="Carrier" evidence="6">
    <location>
        <begin position="1102"/>
        <end position="1176"/>
    </location>
</feature>
<keyword evidence="1" id="KW-0596">Phosphopantetheine</keyword>
<evidence type="ECO:0000313" key="8">
    <source>
        <dbReference type="EMBL" id="AUX26449.1"/>
    </source>
</evidence>
<evidence type="ECO:0000256" key="4">
    <source>
        <dbReference type="ARBA" id="ARBA00022898"/>
    </source>
</evidence>
<dbReference type="GO" id="GO:0030170">
    <property type="term" value="F:pyridoxal phosphate binding"/>
    <property type="evidence" value="ECO:0007669"/>
    <property type="project" value="InterPro"/>
</dbReference>
<name>A0A4P2QA50_SORCE</name>
<dbReference type="InterPro" id="IPR032821">
    <property type="entry name" value="PKS_assoc"/>
</dbReference>
<keyword evidence="4" id="KW-0663">Pyridoxal phosphate</keyword>
<feature type="domain" description="Carrier" evidence="6">
    <location>
        <begin position="922"/>
        <end position="996"/>
    </location>
</feature>
<dbReference type="Gene3D" id="3.90.1150.10">
    <property type="entry name" value="Aspartate Aminotransferase, domain 1"/>
    <property type="match status" value="1"/>
</dbReference>
<sequence length="2189" mass="232540">MTSWLLAKTEEFLGDLVSEVSEIRRDTISPEADFQEFGLDSRFVIAMNSRLEQHFSGLPRTLFFEYPSIRAIAGYLVEEFQDQLHALFSDGAPADPLPAAPSAAAAPSGDAAPSGATAPGNAALGGATSAAAAPSGAAVPGGATSAATDLSDLSALAQQIPLPEALLSEDDLPRADARPRAPAPPVASASGRDRSGDDIAVIGVAGRYPKARNIEEFWRNLREGRDCVEPLPKERWTPAPSDPLRWGGYLDGVAEFDSLFFGISPREGEGMDPQERLFLEVAWEAIESAGYDPFRLGRSGEPAPVGVFVGVMYGEYQVFGAELTLLGQPTLVSSSYATIPNRVSYFLNFSGPSLALDTMCSSSLTALHLACASLRSGDCKMALVGGANVTIHPNKYRLLEAGKYLASDGRCRSYGADGDGYVPAEGVGAVLLKPLADARRDGDTVWGVIKSTSINHGARSRGYTTPNPNAQASSLSRALERAGIDPATLGYIEGHGTGTSLGDPIEIRGIQKAVGAVAEKIPIGSVKSNIGHAESAAGVAGLTKVLLQLRARELVPSIHCEPPNPNIDFDRSPIRVQRHAAPWDRRTVTAGGVTREVPRRAVVSAFGAGGSNAHVVVEEDDAPAPQRAVPAQPRLFVLSARSVERLRAHAQGFLDFFSRMPPLREAEARELFYDMCATLYFGRTPFDARLAIVAESLRTLQQKLAAFVYGASRDPDIVVSDGPSLAAAAGGQRQLSGLADVGRRWVAGEAVDGSELFPHPWRKLSLPTYPFERRRLWAPSGEKLYDLKPASAPALAAPPGNGAPPRDVAAEAPRAARTDTAGAAAVNGRQHERVEPAAWRADAAERPSSPALGPSESGTRGAEGGSLAASTLAAGASNGHAARAAAPGSPAASVPAVAPATPAASAAPATPAASAAPATPAAIVEEIVRDLVAQILFVDRTTIRSDTALFDYGLESVSSVELAERLNAMLGTDISPTSFFEFNTLAHFSRHLVERHDLADRLSGLSAGLAAGGGGAAPAAPGRAVPPAQAAAAAERIEGRAAAAERAAAPGASGPTIEELWASALRAEGIEAPQGPERRRPDAEVERPPSPARTAEQATPAAIVEEIVRDLVSQILFVDRTTIRSDTALFDYGLESVSSVELAERLNAMLGTDISPTSFFEFNTLAHFSRHLVERYDLADRLSGLPGPSGAPAGASAAPAPTRAPHAEGSAALAGPEPRRTDAGIELHVIPGVDGLAVEFATLGSGVPLFVLGGLLATHEALTLNPDILSLGQAYRVIMLHPPGAGRSELPREELSMDFIVRQLDCVRQALGLSPIVLVGYSFGGLVAQAYVAKYPERVSKLVLACTTSDPASVVNGMHLVAAEAQRHPDGLRALQFADLGKFPLYSRLSTGLRPEALAHPSVPTLIVAGAEDRYVPPVHAERLARANPGATLHVVEGAGHFLGLSHGGVLVSLVNGFVLGDEAAPARSRPAAARRGALREMSQASLGALKSYLEEGEIASGVEVSPVAGQVGYLLNRLLSSEGAPSAPYNCFFLPSGLEAVDAALRFGRRRARLARRLGDARTLLLDPDGALRRHFEFLPGERLFPDLIFAADARELLQRLQSAEDVGAAYVTTACDDATLESVMAACARRGIVSVLGELHADAGELATRALRSKPDVVVLDEAIAGFEVPFGVCAIRRFQESGVWTRQPEEFAVRLPGSMAGPALTVVRENLLRRFRPVVTSDAVADLRAIAADHRRTKEAHRRYVNPALVESLDAFGLAVRQRHADRRGYEIEREDGSSARVTNLYLVTSASYRGHTGAEVARSVLGAHDVTRDYWADLEQRTPRETGFARIFPAASPSTVVESALKLGLLAAREGSALLVLKGSPVFTRLGALVSHAEPGSALEALVERCPWSRVIAVDPFGEGAASEIEAKLASGEVGFVWLETLQSDWGGLRSIPDAVLQAIDRHRERSGYLVGVDETYTSLGCGRMFHWQGKLARPDVVTVCVGWTDCQLLAGYVLTTEEVAARARRRDAAAAAALREQARCQLTAHATLRVLDVLHEEQILPRIAETERRFSAALDDLAAESRLVKRFWGEGLFWAVQFDLDGWPRFVRDWFSSFLWSECLRDPVAPVALSMQPLTPATIRVEPRYDIPDAELKAAMGTLRRVLDRGVEGIVASVADDVERRGDARRAALFRQFLRGFKAT</sequence>
<dbReference type="PRINTS" id="PR00111">
    <property type="entry name" value="ABHYDROLASE"/>
</dbReference>
<dbReference type="SUPFAM" id="SSF53383">
    <property type="entry name" value="PLP-dependent transferases"/>
    <property type="match status" value="1"/>
</dbReference>
<accession>A0A4P2QA50</accession>
<dbReference type="Pfam" id="PF16197">
    <property type="entry name" value="KAsynt_C_assoc"/>
    <property type="match status" value="1"/>
</dbReference>
<evidence type="ECO:0000313" key="9">
    <source>
        <dbReference type="Proteomes" id="UP000295781"/>
    </source>
</evidence>
<dbReference type="GO" id="GO:0008483">
    <property type="term" value="F:transaminase activity"/>
    <property type="evidence" value="ECO:0007669"/>
    <property type="project" value="InterPro"/>
</dbReference>
<dbReference type="SUPFAM" id="SSF53901">
    <property type="entry name" value="Thiolase-like"/>
    <property type="match status" value="1"/>
</dbReference>
<feature type="region of interest" description="Disordered" evidence="5">
    <location>
        <begin position="165"/>
        <end position="195"/>
    </location>
</feature>
<dbReference type="InterPro" id="IPR020806">
    <property type="entry name" value="PKS_PP-bd"/>
</dbReference>
<dbReference type="PROSITE" id="PS50075">
    <property type="entry name" value="CARRIER"/>
    <property type="match status" value="3"/>
</dbReference>
<feature type="compositionally biased region" description="Low complexity" evidence="5">
    <location>
        <begin position="795"/>
        <end position="805"/>
    </location>
</feature>
<evidence type="ECO:0000256" key="2">
    <source>
        <dbReference type="ARBA" id="ARBA00022553"/>
    </source>
</evidence>
<reference evidence="8 9" key="1">
    <citation type="submission" date="2015-09" db="EMBL/GenBank/DDBJ databases">
        <title>Sorangium comparison.</title>
        <authorList>
            <person name="Zaburannyi N."/>
            <person name="Bunk B."/>
            <person name="Overmann J."/>
            <person name="Mueller R."/>
        </authorList>
    </citation>
    <scope>NUCLEOTIDE SEQUENCE [LARGE SCALE GENOMIC DNA]</scope>
    <source>
        <strain evidence="8 9">So ceGT47</strain>
    </source>
</reference>
<dbReference type="InterPro" id="IPR014031">
    <property type="entry name" value="Ketoacyl_synth_C"/>
</dbReference>
<dbReference type="SMART" id="SM00823">
    <property type="entry name" value="PKS_PP"/>
    <property type="match status" value="3"/>
</dbReference>
<dbReference type="InterPro" id="IPR016039">
    <property type="entry name" value="Thiolase-like"/>
</dbReference>
<dbReference type="GO" id="GO:0031177">
    <property type="term" value="F:phosphopantetheine binding"/>
    <property type="evidence" value="ECO:0007669"/>
    <property type="project" value="InterPro"/>
</dbReference>
<dbReference type="InterPro" id="IPR006162">
    <property type="entry name" value="Ppantetheine_attach_site"/>
</dbReference>
<dbReference type="RefSeq" id="WP_165373502.1">
    <property type="nucleotide sequence ID" value="NZ_CP012670.1"/>
</dbReference>
<dbReference type="Proteomes" id="UP000295781">
    <property type="component" value="Chromosome"/>
</dbReference>
<dbReference type="GO" id="GO:0006633">
    <property type="term" value="P:fatty acid biosynthetic process"/>
    <property type="evidence" value="ECO:0007669"/>
    <property type="project" value="TreeGrafter"/>
</dbReference>
<dbReference type="Gene3D" id="1.10.1240.100">
    <property type="match status" value="1"/>
</dbReference>
<evidence type="ECO:0008006" key="10">
    <source>
        <dbReference type="Google" id="ProtNLM"/>
    </source>
</evidence>
<feature type="compositionally biased region" description="Low complexity" evidence="5">
    <location>
        <begin position="812"/>
        <end position="825"/>
    </location>
</feature>
<dbReference type="Pfam" id="PF00561">
    <property type="entry name" value="Abhydrolase_1"/>
    <property type="match status" value="1"/>
</dbReference>
<dbReference type="SMART" id="SM00825">
    <property type="entry name" value="PKS_KS"/>
    <property type="match status" value="1"/>
</dbReference>